<dbReference type="AlphaFoldDB" id="A0A5E6T7C3"/>
<evidence type="ECO:0000313" key="2">
    <source>
        <dbReference type="Proteomes" id="UP000325607"/>
    </source>
</evidence>
<name>A0A5E6T7C3_PSEFL</name>
<gene>
    <name evidence="1" type="ORF">PS645_02638</name>
</gene>
<reference evidence="1 2" key="1">
    <citation type="submission" date="2019-09" db="EMBL/GenBank/DDBJ databases">
        <authorList>
            <person name="Chandra G."/>
            <person name="Truman W A."/>
        </authorList>
    </citation>
    <scope>NUCLEOTIDE SEQUENCE [LARGE SCALE GENOMIC DNA]</scope>
    <source>
        <strain evidence="1">PS645</strain>
    </source>
</reference>
<proteinExistence type="predicted"/>
<sequence>MTAGDQGGQYVVDHAVLTDDGFLQFSPDSLRQLTCALTLLRGVAGCAGLDLFTHNAFLKVCRWAT</sequence>
<protein>
    <submittedName>
        <fullName evidence="1">Uncharacterized protein</fullName>
    </submittedName>
</protein>
<dbReference type="EMBL" id="CABVGX010000018">
    <property type="protein sequence ID" value="VVM88277.1"/>
    <property type="molecule type" value="Genomic_DNA"/>
</dbReference>
<organism evidence="1 2">
    <name type="scientific">Pseudomonas fluorescens</name>
    <dbReference type="NCBI Taxonomy" id="294"/>
    <lineage>
        <taxon>Bacteria</taxon>
        <taxon>Pseudomonadati</taxon>
        <taxon>Pseudomonadota</taxon>
        <taxon>Gammaproteobacteria</taxon>
        <taxon>Pseudomonadales</taxon>
        <taxon>Pseudomonadaceae</taxon>
        <taxon>Pseudomonas</taxon>
    </lineage>
</organism>
<dbReference type="Proteomes" id="UP000325607">
    <property type="component" value="Unassembled WGS sequence"/>
</dbReference>
<evidence type="ECO:0000313" key="1">
    <source>
        <dbReference type="EMBL" id="VVM88277.1"/>
    </source>
</evidence>
<accession>A0A5E6T7C3</accession>